<dbReference type="AlphaFoldDB" id="A0A318XLU0"/>
<reference evidence="1 2" key="1">
    <citation type="submission" date="2018-06" db="EMBL/GenBank/DDBJ databases">
        <title>Genomic Encyclopedia of Type Strains, Phase I: the one thousand microbial genomes (KMG-I) project.</title>
        <authorList>
            <person name="Kyrpides N."/>
        </authorList>
    </citation>
    <scope>NUCLEOTIDE SEQUENCE [LARGE SCALE GENOMIC DNA]</scope>
    <source>
        <strain evidence="1 2">DSM 19573</strain>
    </source>
</reference>
<evidence type="ECO:0000313" key="2">
    <source>
        <dbReference type="Proteomes" id="UP000248132"/>
    </source>
</evidence>
<dbReference type="Proteomes" id="UP000248132">
    <property type="component" value="Unassembled WGS sequence"/>
</dbReference>
<evidence type="ECO:0000313" key="1">
    <source>
        <dbReference type="EMBL" id="PYG86639.1"/>
    </source>
</evidence>
<protein>
    <submittedName>
        <fullName evidence="1">Uncharacterized protein</fullName>
    </submittedName>
</protein>
<organism evidence="1 2">
    <name type="scientific">Ruminiclostridium sufflavum DSM 19573</name>
    <dbReference type="NCBI Taxonomy" id="1121337"/>
    <lineage>
        <taxon>Bacteria</taxon>
        <taxon>Bacillati</taxon>
        <taxon>Bacillota</taxon>
        <taxon>Clostridia</taxon>
        <taxon>Eubacteriales</taxon>
        <taxon>Oscillospiraceae</taxon>
        <taxon>Ruminiclostridium</taxon>
    </lineage>
</organism>
<comment type="caution">
    <text evidence="1">The sequence shown here is derived from an EMBL/GenBank/DDBJ whole genome shotgun (WGS) entry which is preliminary data.</text>
</comment>
<proteinExistence type="predicted"/>
<sequence>MKFYTIPKWTKYIAQDSNGNWWAYDEKPKYDLRLDWSASGNCQQIFPVVASTLSQYKGIYQYLDA</sequence>
<gene>
    <name evidence="1" type="ORF">LY28_02858</name>
</gene>
<accession>A0A318XLU0</accession>
<keyword evidence="2" id="KW-1185">Reference proteome</keyword>
<dbReference type="EMBL" id="QKMR01000018">
    <property type="protein sequence ID" value="PYG86639.1"/>
    <property type="molecule type" value="Genomic_DNA"/>
</dbReference>
<dbReference type="RefSeq" id="WP_110462851.1">
    <property type="nucleotide sequence ID" value="NZ_QKMR01000018.1"/>
</dbReference>
<name>A0A318XLU0_9FIRM</name>
<dbReference type="OrthoDB" id="8910756at2"/>